<comment type="similarity">
    <text evidence="2">Belongs to the PhoH family.</text>
</comment>
<sequence>MKLNLNVHHVETLQLLVGIEDKNLKVFKSHYGFDVSIHDGQIVVDAKESDRVLLENIFRTLILLAEHKIILTERDVLYIIKMAEQDRLENILDLYKSQKKILISDQGKSIVPKTFNQRAYSDALMKYPLVFGVGPAGTGKTYLAVAHAVAALKKGLVKKLVLTRPAVEAGESLGFLPGDLKEKVDPYLIPLYDALYDFLGIATTNSLMERGIIEVAPLAYMRGRTLENAFVILDEAQNTTETQMKMFLTRLGFSSYMVVTGDPSQVDLGYRNKSGLKQALEILSDIDDAKIIQFEKVDVIRHPLVQKILERYEQNGS</sequence>
<evidence type="ECO:0000256" key="1">
    <source>
        <dbReference type="ARBA" id="ARBA00004496"/>
    </source>
</evidence>
<dbReference type="RefSeq" id="WP_012242892.1">
    <property type="nucleotide sequence ID" value="NZ_CP103951.1"/>
</dbReference>
<dbReference type="Proteomes" id="UP000315938">
    <property type="component" value="Unassembled WGS sequence"/>
</dbReference>
<dbReference type="EMBL" id="VKID01000001">
    <property type="protein sequence ID" value="TRX99622.1"/>
    <property type="molecule type" value="Genomic_DNA"/>
</dbReference>
<evidence type="ECO:0000256" key="4">
    <source>
        <dbReference type="ARBA" id="ARBA00022741"/>
    </source>
</evidence>
<feature type="domain" description="PhoH-like protein" evidence="7">
    <location>
        <begin position="110"/>
        <end position="313"/>
    </location>
</feature>
<protein>
    <recommendedName>
        <fullName evidence="6">PhoH-like protein</fullName>
    </recommendedName>
</protein>
<dbReference type="GO" id="GO:0005829">
    <property type="term" value="C:cytosol"/>
    <property type="evidence" value="ECO:0007669"/>
    <property type="project" value="TreeGrafter"/>
</dbReference>
<dbReference type="PANTHER" id="PTHR30473:SF1">
    <property type="entry name" value="PHOH-LIKE PROTEIN"/>
    <property type="match status" value="1"/>
</dbReference>
<dbReference type="PANTHER" id="PTHR30473">
    <property type="entry name" value="PROTEIN PHOH"/>
    <property type="match status" value="1"/>
</dbReference>
<dbReference type="AlphaFoldDB" id="A0A553IHE9"/>
<comment type="subcellular location">
    <subcellularLocation>
        <location evidence="1">Cytoplasm</location>
    </subcellularLocation>
</comment>
<evidence type="ECO:0000259" key="7">
    <source>
        <dbReference type="Pfam" id="PF02562"/>
    </source>
</evidence>
<dbReference type="Pfam" id="PF02562">
    <property type="entry name" value="PhoH"/>
    <property type="match status" value="1"/>
</dbReference>
<name>A0A553IHE9_ACHLA</name>
<dbReference type="GeneID" id="41339099"/>
<dbReference type="SUPFAM" id="SSF52540">
    <property type="entry name" value="P-loop containing nucleoside triphosphate hydrolases"/>
    <property type="match status" value="1"/>
</dbReference>
<accession>A0A553IHE9</accession>
<comment type="caution">
    <text evidence="8">The sequence shown here is derived from an EMBL/GenBank/DDBJ whole genome shotgun (WGS) entry which is preliminary data.</text>
</comment>
<reference evidence="8 9" key="1">
    <citation type="submission" date="2019-07" db="EMBL/GenBank/DDBJ databases">
        <title>Genome sequence of Acholeplasma laidlawii strain with increased resistance to erythromycin.</title>
        <authorList>
            <person name="Medvedeva E.S."/>
            <person name="Baranova N.B."/>
            <person name="Siniagina M.N."/>
            <person name="Mouzykantov A."/>
            <person name="Chernova O.A."/>
            <person name="Chernov V.M."/>
        </authorList>
    </citation>
    <scope>NUCLEOTIDE SEQUENCE [LARGE SCALE GENOMIC DNA]</scope>
    <source>
        <strain evidence="8 9">PG8REry</strain>
    </source>
</reference>
<evidence type="ECO:0000256" key="6">
    <source>
        <dbReference type="ARBA" id="ARBA00039970"/>
    </source>
</evidence>
<keyword evidence="3" id="KW-0963">Cytoplasm</keyword>
<keyword evidence="5" id="KW-0067">ATP-binding</keyword>
<dbReference type="Gene3D" id="3.40.50.300">
    <property type="entry name" value="P-loop containing nucleotide triphosphate hydrolases"/>
    <property type="match status" value="1"/>
</dbReference>
<evidence type="ECO:0000256" key="3">
    <source>
        <dbReference type="ARBA" id="ARBA00022490"/>
    </source>
</evidence>
<dbReference type="InterPro" id="IPR027417">
    <property type="entry name" value="P-loop_NTPase"/>
</dbReference>
<dbReference type="OMA" id="HSDVVRH"/>
<evidence type="ECO:0000313" key="9">
    <source>
        <dbReference type="Proteomes" id="UP000315938"/>
    </source>
</evidence>
<organism evidence="8 9">
    <name type="scientific">Acholeplasma laidlawii</name>
    <dbReference type="NCBI Taxonomy" id="2148"/>
    <lineage>
        <taxon>Bacteria</taxon>
        <taxon>Bacillati</taxon>
        <taxon>Mycoplasmatota</taxon>
        <taxon>Mollicutes</taxon>
        <taxon>Acholeplasmatales</taxon>
        <taxon>Acholeplasmataceae</taxon>
        <taxon>Acholeplasma</taxon>
    </lineage>
</organism>
<dbReference type="GO" id="GO:0005524">
    <property type="term" value="F:ATP binding"/>
    <property type="evidence" value="ECO:0007669"/>
    <property type="project" value="UniProtKB-KW"/>
</dbReference>
<dbReference type="FunFam" id="3.40.50.300:FF:000013">
    <property type="entry name" value="PhoH family ATPase"/>
    <property type="match status" value="1"/>
</dbReference>
<proteinExistence type="inferred from homology"/>
<gene>
    <name evidence="8" type="ORF">FNV44_00855</name>
</gene>
<evidence type="ECO:0000256" key="5">
    <source>
        <dbReference type="ARBA" id="ARBA00022840"/>
    </source>
</evidence>
<evidence type="ECO:0000256" key="2">
    <source>
        <dbReference type="ARBA" id="ARBA00010393"/>
    </source>
</evidence>
<dbReference type="InterPro" id="IPR051451">
    <property type="entry name" value="PhoH2-like"/>
</dbReference>
<dbReference type="InterPro" id="IPR003714">
    <property type="entry name" value="PhoH"/>
</dbReference>
<keyword evidence="4" id="KW-0547">Nucleotide-binding</keyword>
<evidence type="ECO:0000313" key="8">
    <source>
        <dbReference type="EMBL" id="TRX99622.1"/>
    </source>
</evidence>